<proteinExistence type="predicted"/>
<dbReference type="RefSeq" id="WP_301662842.1">
    <property type="nucleotide sequence ID" value="NZ_VCYH01000001.1"/>
</dbReference>
<evidence type="ECO:0000313" key="1">
    <source>
        <dbReference type="EMBL" id="MDN7023788.1"/>
    </source>
</evidence>
<organism evidence="1 2">
    <name type="scientific">Methanoculleus frigidifontis</name>
    <dbReference type="NCBI Taxonomy" id="2584085"/>
    <lineage>
        <taxon>Archaea</taxon>
        <taxon>Methanobacteriati</taxon>
        <taxon>Methanobacteriota</taxon>
        <taxon>Stenosarchaea group</taxon>
        <taxon>Methanomicrobia</taxon>
        <taxon>Methanomicrobiales</taxon>
        <taxon>Methanomicrobiaceae</taxon>
        <taxon>Methanoculleus</taxon>
    </lineage>
</organism>
<reference evidence="1" key="1">
    <citation type="submission" date="2019-05" db="EMBL/GenBank/DDBJ databases">
        <title>Methanoculleus sp. FWC-SCC1, a methanogenic archaeon isolated from deep marine cold seep.</title>
        <authorList>
            <person name="Chen Y.-W."/>
            <person name="Chen S.-C."/>
            <person name="Teng N.-H."/>
            <person name="Lai M.-C."/>
        </authorList>
    </citation>
    <scope>NUCLEOTIDE SEQUENCE</scope>
    <source>
        <strain evidence="1">FWC-SCC1</strain>
    </source>
</reference>
<dbReference type="EMBL" id="VCYH01000001">
    <property type="protein sequence ID" value="MDN7023788.1"/>
    <property type="molecule type" value="Genomic_DNA"/>
</dbReference>
<gene>
    <name evidence="1" type="ORF">FGU65_02560</name>
</gene>
<comment type="caution">
    <text evidence="1">The sequence shown here is derived from an EMBL/GenBank/DDBJ whole genome shotgun (WGS) entry which is preliminary data.</text>
</comment>
<accession>A0ABT8M777</accession>
<name>A0ABT8M777_9EURY</name>
<keyword evidence="2" id="KW-1185">Reference proteome</keyword>
<evidence type="ECO:0000313" key="2">
    <source>
        <dbReference type="Proteomes" id="UP001168338"/>
    </source>
</evidence>
<sequence>MSTDAVERIEAVIGETYANGNLLIETLRDLGFTPWSRTKSDAVLLAEEENLALFLEFDPRDGICRKYVLCGLQPYANQRLGFVPESSLQKLRGADAVPAAPEPPILQAGEKGRQIKETIRALAKTNVLGLARISQVIEESPYPEAETETLLQMLRCSGEVIEAQQGWLRVVGS</sequence>
<dbReference type="Proteomes" id="UP001168338">
    <property type="component" value="Unassembled WGS sequence"/>
</dbReference>
<protein>
    <submittedName>
        <fullName evidence="1">Uncharacterized protein</fullName>
    </submittedName>
</protein>